<proteinExistence type="inferred from homology"/>
<dbReference type="PANTHER" id="PTHR43179:SF12">
    <property type="entry name" value="GALACTOFURANOSYLTRANSFERASE GLFT2"/>
    <property type="match status" value="1"/>
</dbReference>
<dbReference type="Gene3D" id="3.90.550.10">
    <property type="entry name" value="Spore Coat Polysaccharide Biosynthesis Protein SpsA, Chain A"/>
    <property type="match status" value="1"/>
</dbReference>
<evidence type="ECO:0000313" key="7">
    <source>
        <dbReference type="Proteomes" id="UP000321794"/>
    </source>
</evidence>
<name>A0ABQ0WYH4_9LACO</name>
<dbReference type="PANTHER" id="PTHR43179">
    <property type="entry name" value="RHAMNOSYLTRANSFERASE WBBL"/>
    <property type="match status" value="1"/>
</dbReference>
<reference evidence="6 7" key="1">
    <citation type="submission" date="2019-07" db="EMBL/GenBank/DDBJ databases">
        <title>Whole genome shotgun sequence of Lactobacillus zymae NBRC 107157.</title>
        <authorList>
            <person name="Hosoyama A."/>
            <person name="Uohara A."/>
            <person name="Ohji S."/>
            <person name="Ichikawa N."/>
        </authorList>
    </citation>
    <scope>NUCLEOTIDE SEQUENCE [LARGE SCALE GENOMIC DNA]</scope>
    <source>
        <strain evidence="6 7">NBRC 107157</strain>
    </source>
</reference>
<dbReference type="Pfam" id="PF00535">
    <property type="entry name" value="Glycos_transf_2"/>
    <property type="match status" value="1"/>
</dbReference>
<evidence type="ECO:0000313" key="6">
    <source>
        <dbReference type="EMBL" id="GEO72156.1"/>
    </source>
</evidence>
<feature type="domain" description="Glycosyltransferase 2-like" evidence="5">
    <location>
        <begin position="6"/>
        <end position="135"/>
    </location>
</feature>
<dbReference type="RefSeq" id="WP_057731967.1">
    <property type="nucleotide sequence ID" value="NZ_BJZK01000015.1"/>
</dbReference>
<keyword evidence="3" id="KW-0328">Glycosyltransferase</keyword>
<evidence type="ECO:0000256" key="2">
    <source>
        <dbReference type="ARBA" id="ARBA00006739"/>
    </source>
</evidence>
<organism evidence="6 7">
    <name type="scientific">Levilactobacillus zymae</name>
    <dbReference type="NCBI Taxonomy" id="267363"/>
    <lineage>
        <taxon>Bacteria</taxon>
        <taxon>Bacillati</taxon>
        <taxon>Bacillota</taxon>
        <taxon>Bacilli</taxon>
        <taxon>Lactobacillales</taxon>
        <taxon>Lactobacillaceae</taxon>
        <taxon>Levilactobacillus</taxon>
    </lineage>
</organism>
<dbReference type="SUPFAM" id="SSF53448">
    <property type="entry name" value="Nucleotide-diphospho-sugar transferases"/>
    <property type="match status" value="1"/>
</dbReference>
<sequence>MVNTDAIVVTYNRINKLKECLSNLLSMNLKHIFIVNNASTDGTLDYLMQIEAKNEKVIVKNLRKNIGGAGGFNTGLKMFLENSNSNYVWLMDDDTVPNMNALTKLEVGLSAVPEKNRGFAVGQTYWTDGSLAVMNKPLISSKKADKKSVRYVDEASFVAILIYRNAVLTVGLPIRDFFIWGDDVEYTRRLISNGYLGVQVLDAKIIHKMAANNSTNIVHENNNVGRISRYYYDFRNRVYLSRELGYRRLLKTLVGRIVWFFRIIFYPGKYKLLKLKVLVKGTMDGIKFSPKIEYFKGE</sequence>
<gene>
    <name evidence="6" type="ORF">LZY01_13240</name>
</gene>
<evidence type="ECO:0000256" key="3">
    <source>
        <dbReference type="ARBA" id="ARBA00022676"/>
    </source>
</evidence>
<dbReference type="EMBL" id="BJZK01000015">
    <property type="protein sequence ID" value="GEO72156.1"/>
    <property type="molecule type" value="Genomic_DNA"/>
</dbReference>
<evidence type="ECO:0000259" key="5">
    <source>
        <dbReference type="Pfam" id="PF00535"/>
    </source>
</evidence>
<keyword evidence="7" id="KW-1185">Reference proteome</keyword>
<comment type="caution">
    <text evidence="6">The sequence shown here is derived from an EMBL/GenBank/DDBJ whole genome shotgun (WGS) entry which is preliminary data.</text>
</comment>
<dbReference type="InterPro" id="IPR029044">
    <property type="entry name" value="Nucleotide-diphossugar_trans"/>
</dbReference>
<accession>A0ABQ0WYH4</accession>
<keyword evidence="4 6" id="KW-0808">Transferase</keyword>
<comment type="pathway">
    <text evidence="1">Cell wall biogenesis; cell wall polysaccharide biosynthesis.</text>
</comment>
<dbReference type="CDD" id="cd04185">
    <property type="entry name" value="GT_2_like_b"/>
    <property type="match status" value="1"/>
</dbReference>
<dbReference type="InterPro" id="IPR001173">
    <property type="entry name" value="Glyco_trans_2-like"/>
</dbReference>
<evidence type="ECO:0000256" key="4">
    <source>
        <dbReference type="ARBA" id="ARBA00022679"/>
    </source>
</evidence>
<protein>
    <submittedName>
        <fullName evidence="6">Glycosyl transferase</fullName>
    </submittedName>
</protein>
<dbReference type="Proteomes" id="UP000321794">
    <property type="component" value="Unassembled WGS sequence"/>
</dbReference>
<comment type="similarity">
    <text evidence="2">Belongs to the glycosyltransferase 2 family.</text>
</comment>
<dbReference type="GO" id="GO:0016740">
    <property type="term" value="F:transferase activity"/>
    <property type="evidence" value="ECO:0007669"/>
    <property type="project" value="UniProtKB-KW"/>
</dbReference>
<evidence type="ECO:0000256" key="1">
    <source>
        <dbReference type="ARBA" id="ARBA00004776"/>
    </source>
</evidence>